<dbReference type="Pfam" id="PF10545">
    <property type="entry name" value="MADF_DNA_bdg"/>
    <property type="match status" value="1"/>
</dbReference>
<evidence type="ECO:0000259" key="1">
    <source>
        <dbReference type="PROSITE" id="PS51029"/>
    </source>
</evidence>
<feature type="domain" description="MADF" evidence="1">
    <location>
        <begin position="61"/>
        <end position="151"/>
    </location>
</feature>
<gene>
    <name evidence="2" type="ORF">NQ314_007012</name>
</gene>
<dbReference type="AlphaFoldDB" id="A0AAV8YT00"/>
<keyword evidence="3" id="KW-1185">Reference proteome</keyword>
<proteinExistence type="predicted"/>
<reference evidence="2" key="1">
    <citation type="journal article" date="2023" name="Insect Mol. Biol.">
        <title>Genome sequencing provides insights into the evolution of gene families encoding plant cell wall-degrading enzymes in longhorned beetles.</title>
        <authorList>
            <person name="Shin N.R."/>
            <person name="Okamura Y."/>
            <person name="Kirsch R."/>
            <person name="Pauchet Y."/>
        </authorList>
    </citation>
    <scope>NUCLEOTIDE SEQUENCE</scope>
    <source>
        <strain evidence="2">RBIC_L_NR</strain>
    </source>
</reference>
<accession>A0AAV8YT00</accession>
<protein>
    <recommendedName>
        <fullName evidence="1">MADF domain-containing protein</fullName>
    </recommendedName>
</protein>
<organism evidence="2 3">
    <name type="scientific">Rhamnusium bicolor</name>
    <dbReference type="NCBI Taxonomy" id="1586634"/>
    <lineage>
        <taxon>Eukaryota</taxon>
        <taxon>Metazoa</taxon>
        <taxon>Ecdysozoa</taxon>
        <taxon>Arthropoda</taxon>
        <taxon>Hexapoda</taxon>
        <taxon>Insecta</taxon>
        <taxon>Pterygota</taxon>
        <taxon>Neoptera</taxon>
        <taxon>Endopterygota</taxon>
        <taxon>Coleoptera</taxon>
        <taxon>Polyphaga</taxon>
        <taxon>Cucujiformia</taxon>
        <taxon>Chrysomeloidea</taxon>
        <taxon>Cerambycidae</taxon>
        <taxon>Lepturinae</taxon>
        <taxon>Rhagiini</taxon>
        <taxon>Rhamnusium</taxon>
    </lineage>
</organism>
<sequence>MQQQESEETSLVYCESCKIFVNISNLLSHSCFNCTIINNDTNHEVVDKPQQHEEVETVEELLISLVQLRPALWDHLIALKNRSKNIKDDLWVEIFTAMGQIISLEEIKKKWRNLQRQIHKVLSVPPPSVNINPSSLYEGNAACVAIAEILNKLPQRNKAKLEIELLRLVYDTYDQYISDSGCSNC</sequence>
<dbReference type="Proteomes" id="UP001162156">
    <property type="component" value="Unassembled WGS sequence"/>
</dbReference>
<evidence type="ECO:0000313" key="3">
    <source>
        <dbReference type="Proteomes" id="UP001162156"/>
    </source>
</evidence>
<dbReference type="PROSITE" id="PS51029">
    <property type="entry name" value="MADF"/>
    <property type="match status" value="1"/>
</dbReference>
<comment type="caution">
    <text evidence="2">The sequence shown here is derived from an EMBL/GenBank/DDBJ whole genome shotgun (WGS) entry which is preliminary data.</text>
</comment>
<evidence type="ECO:0000313" key="2">
    <source>
        <dbReference type="EMBL" id="KAJ8954821.1"/>
    </source>
</evidence>
<name>A0AAV8YT00_9CUCU</name>
<dbReference type="InterPro" id="IPR006578">
    <property type="entry name" value="MADF-dom"/>
</dbReference>
<dbReference type="EMBL" id="JANEYF010001902">
    <property type="protein sequence ID" value="KAJ8954821.1"/>
    <property type="molecule type" value="Genomic_DNA"/>
</dbReference>